<dbReference type="OMA" id="EILNIAM"/>
<dbReference type="HOGENOM" id="CLU_033474_0_0_1"/>
<name>G0NJF3_CAEBE</name>
<feature type="region of interest" description="Disordered" evidence="1">
    <location>
        <begin position="464"/>
        <end position="499"/>
    </location>
</feature>
<dbReference type="eggNOG" id="ENOG502QSS1">
    <property type="taxonomic scope" value="Eukaryota"/>
</dbReference>
<dbReference type="InParanoid" id="G0NJF3"/>
<feature type="compositionally biased region" description="Acidic residues" evidence="1">
    <location>
        <begin position="468"/>
        <end position="493"/>
    </location>
</feature>
<evidence type="ECO:0000313" key="2">
    <source>
        <dbReference type="EMBL" id="EGT32239.1"/>
    </source>
</evidence>
<dbReference type="PANTHER" id="PTHR31751">
    <property type="entry name" value="SI:CH211-108C17.2-RELATED-RELATED"/>
    <property type="match status" value="1"/>
</dbReference>
<protein>
    <submittedName>
        <fullName evidence="2">Uncharacterized protein</fullName>
    </submittedName>
</protein>
<sequence length="499" mass="57621">MDHWAWNYEEAPENDLMEVVDSSESSELASNEESVNGDDEVQELTENPTEHKYIFCDVSKIIEIIQKCRKCENPRTNIHVRYQGLTVWITVICDECSETHHWSNTKLCDSKQERNKKKLTELHLDITSSIITSGNSFQSIKGMFDALNSPFFTPQTFNRLKSKYVYDAIGVYYNQEMEKVVEVLQQRVSASESLHLCGDGSFDSRGHSALFCRYVIMDAVSKLVINYEVIQRKSGDARIDMEKVGCEKSLQKVVEEMRDEHGESAVSSFTTDRSKSVALMISKKFSNIDHFFDSWHYIRGIALEVFRQCSFYKFKIVYECEHQDIRDYGEDDEFLSLKNKKDVKALNILMSTLEKGDKLNAIKRVSPFYATSSVESFNARAAFYACKDHFYTNDGFKIRTQLAVIDWNSKKFEEASGIRQVIGEKPFYNKTTKQYSTRELKTPANYSWRREILNIAMRIRFDESRDVGDDDDEGTEGGAESYDDHDFDPDDCTESQSVN</sequence>
<proteinExistence type="predicted"/>
<gene>
    <name evidence="2" type="ORF">CAEBREN_23718</name>
</gene>
<dbReference type="EMBL" id="GL379895">
    <property type="protein sequence ID" value="EGT32239.1"/>
    <property type="molecule type" value="Genomic_DNA"/>
</dbReference>
<dbReference type="AlphaFoldDB" id="G0NJF3"/>
<evidence type="ECO:0000256" key="1">
    <source>
        <dbReference type="SAM" id="MobiDB-lite"/>
    </source>
</evidence>
<reference evidence="3" key="1">
    <citation type="submission" date="2011-07" db="EMBL/GenBank/DDBJ databases">
        <authorList>
            <consortium name="Caenorhabditis brenneri Sequencing and Analysis Consortium"/>
            <person name="Wilson R.K."/>
        </authorList>
    </citation>
    <scope>NUCLEOTIDE SEQUENCE [LARGE SCALE GENOMIC DNA]</scope>
    <source>
        <strain evidence="3">PB2801</strain>
    </source>
</reference>
<dbReference type="PANTHER" id="PTHR31751:SF42">
    <property type="entry name" value="PROTEIN CBG10204"/>
    <property type="match status" value="1"/>
</dbReference>
<dbReference type="OrthoDB" id="5876583at2759"/>
<keyword evidence="3" id="KW-1185">Reference proteome</keyword>
<feature type="compositionally biased region" description="Low complexity" evidence="1">
    <location>
        <begin position="20"/>
        <end position="34"/>
    </location>
</feature>
<organism evidence="3">
    <name type="scientific">Caenorhabditis brenneri</name>
    <name type="common">Nematode worm</name>
    <dbReference type="NCBI Taxonomy" id="135651"/>
    <lineage>
        <taxon>Eukaryota</taxon>
        <taxon>Metazoa</taxon>
        <taxon>Ecdysozoa</taxon>
        <taxon>Nematoda</taxon>
        <taxon>Chromadorea</taxon>
        <taxon>Rhabditida</taxon>
        <taxon>Rhabditina</taxon>
        <taxon>Rhabditomorpha</taxon>
        <taxon>Rhabditoidea</taxon>
        <taxon>Rhabditidae</taxon>
        <taxon>Peloderinae</taxon>
        <taxon>Caenorhabditis</taxon>
    </lineage>
</organism>
<dbReference type="Proteomes" id="UP000008068">
    <property type="component" value="Unassembled WGS sequence"/>
</dbReference>
<feature type="region of interest" description="Disordered" evidence="1">
    <location>
        <begin position="20"/>
        <end position="43"/>
    </location>
</feature>
<accession>G0NJF3</accession>
<evidence type="ECO:0000313" key="3">
    <source>
        <dbReference type="Proteomes" id="UP000008068"/>
    </source>
</evidence>